<evidence type="ECO:0000313" key="2">
    <source>
        <dbReference type="Proteomes" id="UP000828390"/>
    </source>
</evidence>
<proteinExistence type="predicted"/>
<reference evidence="1" key="2">
    <citation type="submission" date="2020-11" db="EMBL/GenBank/DDBJ databases">
        <authorList>
            <person name="McCartney M.A."/>
            <person name="Auch B."/>
            <person name="Kono T."/>
            <person name="Mallez S."/>
            <person name="Becker A."/>
            <person name="Gohl D.M."/>
            <person name="Silverstein K.A.T."/>
            <person name="Koren S."/>
            <person name="Bechman K.B."/>
            <person name="Herman A."/>
            <person name="Abrahante J.E."/>
            <person name="Garbe J."/>
        </authorList>
    </citation>
    <scope>NUCLEOTIDE SEQUENCE</scope>
    <source>
        <strain evidence="1">Duluth1</strain>
        <tissue evidence="1">Whole animal</tissue>
    </source>
</reference>
<gene>
    <name evidence="1" type="ORF">DPMN_053822</name>
</gene>
<dbReference type="Proteomes" id="UP000828390">
    <property type="component" value="Unassembled WGS sequence"/>
</dbReference>
<keyword evidence="2" id="KW-1185">Reference proteome</keyword>
<reference evidence="1" key="1">
    <citation type="journal article" date="2019" name="bioRxiv">
        <title>The Genome of the Zebra Mussel, Dreissena polymorpha: A Resource for Invasive Species Research.</title>
        <authorList>
            <person name="McCartney M.A."/>
            <person name="Auch B."/>
            <person name="Kono T."/>
            <person name="Mallez S."/>
            <person name="Zhang Y."/>
            <person name="Obille A."/>
            <person name="Becker A."/>
            <person name="Abrahante J.E."/>
            <person name="Garbe J."/>
            <person name="Badalamenti J.P."/>
            <person name="Herman A."/>
            <person name="Mangelson H."/>
            <person name="Liachko I."/>
            <person name="Sullivan S."/>
            <person name="Sone E.D."/>
            <person name="Koren S."/>
            <person name="Silverstein K.A.T."/>
            <person name="Beckman K.B."/>
            <person name="Gohl D.M."/>
        </authorList>
    </citation>
    <scope>NUCLEOTIDE SEQUENCE</scope>
    <source>
        <strain evidence="1">Duluth1</strain>
        <tissue evidence="1">Whole animal</tissue>
    </source>
</reference>
<sequence length="154" mass="17563">MEVAPKGLFSAKTCIFFSINPLEYAKLHDVDKEISAEVQNARYLMAKWSTGRTPGIEERTSKREEALSKPQRPIKRKATHSLFLLAIVTTLYSIKAFAESVSEVLQVRLSRNIFTDRRALDNLKQRQSLVKDAIEPTSRWSTFSNNAPMIEEFA</sequence>
<dbReference type="AlphaFoldDB" id="A0A9D4CND6"/>
<protein>
    <submittedName>
        <fullName evidence="1">Uncharacterized protein</fullName>
    </submittedName>
</protein>
<organism evidence="1 2">
    <name type="scientific">Dreissena polymorpha</name>
    <name type="common">Zebra mussel</name>
    <name type="synonym">Mytilus polymorpha</name>
    <dbReference type="NCBI Taxonomy" id="45954"/>
    <lineage>
        <taxon>Eukaryota</taxon>
        <taxon>Metazoa</taxon>
        <taxon>Spiralia</taxon>
        <taxon>Lophotrochozoa</taxon>
        <taxon>Mollusca</taxon>
        <taxon>Bivalvia</taxon>
        <taxon>Autobranchia</taxon>
        <taxon>Heteroconchia</taxon>
        <taxon>Euheterodonta</taxon>
        <taxon>Imparidentia</taxon>
        <taxon>Neoheterodontei</taxon>
        <taxon>Myida</taxon>
        <taxon>Dreissenoidea</taxon>
        <taxon>Dreissenidae</taxon>
        <taxon>Dreissena</taxon>
    </lineage>
</organism>
<accession>A0A9D4CND6</accession>
<comment type="caution">
    <text evidence="1">The sequence shown here is derived from an EMBL/GenBank/DDBJ whole genome shotgun (WGS) entry which is preliminary data.</text>
</comment>
<evidence type="ECO:0000313" key="1">
    <source>
        <dbReference type="EMBL" id="KAH3727876.1"/>
    </source>
</evidence>
<dbReference type="EMBL" id="JAIWYP010000012">
    <property type="protein sequence ID" value="KAH3727876.1"/>
    <property type="molecule type" value="Genomic_DNA"/>
</dbReference>
<name>A0A9D4CND6_DREPO</name>